<feature type="binding site" evidence="8">
    <location>
        <begin position="47"/>
        <end position="49"/>
    </location>
    <ligand>
        <name>S-adenosyl-L-methionine</name>
        <dbReference type="ChEBI" id="CHEBI:59789"/>
    </ligand>
</feature>
<keyword evidence="8" id="KW-0671">Queuosine biosynthesis</keyword>
<keyword evidence="6 8" id="KW-0411">Iron-sulfur</keyword>
<dbReference type="HOGENOM" id="CLU_066739_3_0_6"/>
<dbReference type="NCBIfam" id="TIGR04322">
    <property type="entry name" value="rSAM_QueE_Ecoli"/>
    <property type="match status" value="1"/>
</dbReference>
<comment type="pathway">
    <text evidence="8">Purine metabolism; 7-cyano-7-deazaguanine biosynthesis.</text>
</comment>
<dbReference type="SUPFAM" id="SSF102114">
    <property type="entry name" value="Radical SAM enzymes"/>
    <property type="match status" value="1"/>
</dbReference>
<dbReference type="HAMAP" id="MF_00917">
    <property type="entry name" value="QueE"/>
    <property type="match status" value="1"/>
</dbReference>
<dbReference type="SFLD" id="SFLDS00029">
    <property type="entry name" value="Radical_SAM"/>
    <property type="match status" value="1"/>
</dbReference>
<feature type="binding site" evidence="8">
    <location>
        <position position="48"/>
    </location>
    <ligand>
        <name>[4Fe-4S] cluster</name>
        <dbReference type="ChEBI" id="CHEBI:49883"/>
        <note>4Fe-4S-S-AdoMet</note>
    </ligand>
</feature>
<evidence type="ECO:0000313" key="10">
    <source>
        <dbReference type="EMBL" id="AAV81753.1"/>
    </source>
</evidence>
<comment type="cofactor">
    <cofactor evidence="8">
        <name>S-adenosyl-L-methionine</name>
        <dbReference type="ChEBI" id="CHEBI:59789"/>
    </cofactor>
    <text evidence="8">Binds 1 S-adenosyl-L-methionine per subunit.</text>
</comment>
<comment type="function">
    <text evidence="8">Catalyzes the complex heterocyclic radical-mediated conversion of 6-carboxy-5,6,7,8-tetrahydropterin (CPH4) to 7-carboxy-7-deazaguanine (CDG), a step common to the biosynthetic pathways of all 7-deazapurine-containing compounds.</text>
</comment>
<comment type="similarity">
    <text evidence="8">Belongs to the radical SAM superfamily. 7-carboxy-7-deazaguanine synthase family.</text>
</comment>
<keyword evidence="11" id="KW-1185">Reference proteome</keyword>
<dbReference type="AlphaFoldDB" id="Q5QUZ0"/>
<comment type="caution">
    <text evidence="8">Lacks conserved residue(s) required for the propagation of feature annotation.</text>
</comment>
<evidence type="ECO:0000313" key="11">
    <source>
        <dbReference type="Proteomes" id="UP000001171"/>
    </source>
</evidence>
<dbReference type="eggNOG" id="COG0602">
    <property type="taxonomic scope" value="Bacteria"/>
</dbReference>
<dbReference type="PROSITE" id="PS51918">
    <property type="entry name" value="RADICAL_SAM"/>
    <property type="match status" value="1"/>
</dbReference>
<evidence type="ECO:0000256" key="4">
    <source>
        <dbReference type="ARBA" id="ARBA00022842"/>
    </source>
</evidence>
<dbReference type="Pfam" id="PF04055">
    <property type="entry name" value="Radical_SAM"/>
    <property type="match status" value="1"/>
</dbReference>
<keyword evidence="4 8" id="KW-0460">Magnesium</keyword>
<evidence type="ECO:0000256" key="7">
    <source>
        <dbReference type="ARBA" id="ARBA00023239"/>
    </source>
</evidence>
<dbReference type="InterPro" id="IPR024924">
    <property type="entry name" value="7-CO-7-deazaguanine_synth-like"/>
</dbReference>
<name>Q5QUZ0_IDILO</name>
<feature type="binding site" evidence="8">
    <location>
        <position position="104"/>
    </location>
    <ligand>
        <name>S-adenosyl-L-methionine</name>
        <dbReference type="ChEBI" id="CHEBI:59789"/>
    </ligand>
</feature>
<reference evidence="10 11" key="1">
    <citation type="journal article" date="2004" name="Proc. Natl. Acad. Sci. U.S.A.">
        <title>Genome sequence of the deep-sea gamma-proteobacterium Idiomarina loihiensis reveals amino acid fermentation as a source of carbon and energy.</title>
        <authorList>
            <person name="Hou S."/>
            <person name="Saw J.H."/>
            <person name="Lee K.S."/>
            <person name="Freitas T.A."/>
            <person name="Belisle C."/>
            <person name="Kawarabayasi Y."/>
            <person name="Donachie S.P."/>
            <person name="Pikina A."/>
            <person name="Galperin M.Y."/>
            <person name="Koonin E.V."/>
            <person name="Makarova K.S."/>
            <person name="Omelchenko M.V."/>
            <person name="Sorokin A."/>
            <person name="Wolf Y.I."/>
            <person name="Li Q.X."/>
            <person name="Keum Y.S."/>
            <person name="Campbell S."/>
            <person name="Denery J."/>
            <person name="Aizawa S."/>
            <person name="Shibata S."/>
            <person name="Malahoff A."/>
            <person name="Alam M."/>
        </authorList>
    </citation>
    <scope>NUCLEOTIDE SEQUENCE [LARGE SCALE GENOMIC DNA]</scope>
    <source>
        <strain evidence="11">ATCC BAA-735 / DSM 15497 / L2-TR</strain>
    </source>
</reference>
<dbReference type="EMBL" id="AE017340">
    <property type="protein sequence ID" value="AAV81753.1"/>
    <property type="molecule type" value="Genomic_DNA"/>
</dbReference>
<feature type="binding site" evidence="8">
    <location>
        <position position="45"/>
    </location>
    <ligand>
        <name>[4Fe-4S] cluster</name>
        <dbReference type="ChEBI" id="CHEBI:49883"/>
        <note>4Fe-4S-S-AdoMet</note>
    </ligand>
</feature>
<evidence type="ECO:0000256" key="8">
    <source>
        <dbReference type="HAMAP-Rule" id="MF_00917"/>
    </source>
</evidence>
<keyword evidence="7 8" id="KW-0456">Lyase</keyword>
<sequence>MLTKAILTEAMSYRINEIFETLQGEGTFTGVPSIFLRLQGCPVGCPWCDTQHTWETNPTDQVSIDALMAKTEASAKWSEMTAEDIIARFEQEGYSAKHVVITGGEPAMFDLLPLGKALEAKGYQLQIETSGTFELKVTDSTWVTVSPKLDMPGGYLVRPDCMARANEIKHPIAMQKHIDALDSLLERCPPKADAIICLQPISQRPRATELAMKTCIARNWRLSVQMHKYLNIE</sequence>
<dbReference type="GO" id="GO:1904047">
    <property type="term" value="F:S-adenosyl-L-methionine binding"/>
    <property type="evidence" value="ECO:0007669"/>
    <property type="project" value="UniProtKB-UniRule"/>
</dbReference>
<dbReference type="PANTHER" id="PTHR42836:SF1">
    <property type="entry name" value="7-CARBOXY-7-DEAZAGUANINE SYNTHASE"/>
    <property type="match status" value="1"/>
</dbReference>
<comment type="cofactor">
    <cofactor evidence="8">
        <name>[4Fe-4S] cluster</name>
        <dbReference type="ChEBI" id="CHEBI:49883"/>
    </cofactor>
    <text evidence="8">Binds 1 [4Fe-4S] cluster. The cluster is coordinated with 3 cysteines and an exchangeable S-adenosyl-L-methionine.</text>
</comment>
<keyword evidence="2 8" id="KW-0949">S-adenosyl-L-methionine</keyword>
<feature type="binding site" evidence="8">
    <location>
        <begin position="22"/>
        <end position="24"/>
    </location>
    <ligand>
        <name>substrate</name>
    </ligand>
</feature>
<dbReference type="PIRSF" id="PIRSF000370">
    <property type="entry name" value="QueE"/>
    <property type="match status" value="1"/>
</dbReference>
<dbReference type="GO" id="GO:0016840">
    <property type="term" value="F:carbon-nitrogen lyase activity"/>
    <property type="evidence" value="ECO:0007669"/>
    <property type="project" value="UniProtKB-UniRule"/>
</dbReference>
<evidence type="ECO:0000256" key="5">
    <source>
        <dbReference type="ARBA" id="ARBA00023004"/>
    </source>
</evidence>
<dbReference type="InterPro" id="IPR058240">
    <property type="entry name" value="rSAM_sf"/>
</dbReference>
<dbReference type="STRING" id="283942.IL0913"/>
<proteinExistence type="inferred from homology"/>
<dbReference type="EC" id="4.3.99.3" evidence="8"/>
<feature type="binding site" evidence="8">
    <location>
        <begin position="146"/>
        <end position="148"/>
    </location>
    <ligand>
        <name>S-adenosyl-L-methionine</name>
        <dbReference type="ChEBI" id="CHEBI:59789"/>
    </ligand>
</feature>
<dbReference type="KEGG" id="ilo:IL0913"/>
<evidence type="ECO:0000256" key="3">
    <source>
        <dbReference type="ARBA" id="ARBA00022723"/>
    </source>
</evidence>
<keyword evidence="1 8" id="KW-0004">4Fe-4S</keyword>
<accession>Q5QUZ0</accession>
<dbReference type="PANTHER" id="PTHR42836">
    <property type="entry name" value="7-CARBOXY-7-DEAZAGUANINE SYNTHASE"/>
    <property type="match status" value="1"/>
</dbReference>
<evidence type="ECO:0000259" key="9">
    <source>
        <dbReference type="PROSITE" id="PS51918"/>
    </source>
</evidence>
<dbReference type="Proteomes" id="UP000001171">
    <property type="component" value="Chromosome"/>
</dbReference>
<dbReference type="InterPro" id="IPR007197">
    <property type="entry name" value="rSAM"/>
</dbReference>
<feature type="binding site" evidence="8">
    <location>
        <position position="50"/>
    </location>
    <ligand>
        <name>Mg(2+)</name>
        <dbReference type="ChEBI" id="CHEBI:18420"/>
    </ligand>
</feature>
<evidence type="ECO:0000256" key="2">
    <source>
        <dbReference type="ARBA" id="ARBA00022691"/>
    </source>
</evidence>
<feature type="domain" description="Radical SAM core" evidence="9">
    <location>
        <begin position="28"/>
        <end position="233"/>
    </location>
</feature>
<keyword evidence="5 8" id="KW-0408">Iron</keyword>
<dbReference type="Gene3D" id="3.20.20.70">
    <property type="entry name" value="Aldolase class I"/>
    <property type="match status" value="1"/>
</dbReference>
<dbReference type="UniPathway" id="UPA00391"/>
<feature type="binding site" evidence="8">
    <location>
        <position position="41"/>
    </location>
    <ligand>
        <name>[4Fe-4S] cluster</name>
        <dbReference type="ChEBI" id="CHEBI:49883"/>
        <note>4Fe-4S-S-AdoMet</note>
    </ligand>
</feature>
<comment type="subunit">
    <text evidence="8">Homodimer.</text>
</comment>
<feature type="binding site" evidence="8">
    <location>
        <position position="102"/>
    </location>
    <ligand>
        <name>substrate</name>
    </ligand>
</feature>
<feature type="binding site" evidence="8">
    <location>
        <position position="37"/>
    </location>
    <ligand>
        <name>substrate</name>
    </ligand>
</feature>
<keyword evidence="3 8" id="KW-0479">Metal-binding</keyword>
<organism evidence="10 11">
    <name type="scientific">Idiomarina loihiensis (strain ATCC BAA-735 / DSM 15497 / L2-TR)</name>
    <dbReference type="NCBI Taxonomy" id="283942"/>
    <lineage>
        <taxon>Bacteria</taxon>
        <taxon>Pseudomonadati</taxon>
        <taxon>Pseudomonadota</taxon>
        <taxon>Gammaproteobacteria</taxon>
        <taxon>Alteromonadales</taxon>
        <taxon>Idiomarinaceae</taxon>
        <taxon>Idiomarina</taxon>
    </lineage>
</organism>
<dbReference type="InterPro" id="IPR027609">
    <property type="entry name" value="rSAM_QueE_proteobac"/>
</dbReference>
<evidence type="ECO:0000256" key="1">
    <source>
        <dbReference type="ARBA" id="ARBA00022485"/>
    </source>
</evidence>
<comment type="catalytic activity">
    <reaction evidence="8">
        <text>6-carboxy-5,6,7,8-tetrahydropterin + H(+) = 7-carboxy-7-carbaguanine + NH4(+)</text>
        <dbReference type="Rhea" id="RHEA:27974"/>
        <dbReference type="ChEBI" id="CHEBI:15378"/>
        <dbReference type="ChEBI" id="CHEBI:28938"/>
        <dbReference type="ChEBI" id="CHEBI:61032"/>
        <dbReference type="ChEBI" id="CHEBI:61036"/>
        <dbReference type="EC" id="4.3.99.3"/>
    </reaction>
</comment>
<dbReference type="GO" id="GO:0008616">
    <property type="term" value="P:tRNA queuosine(34) biosynthetic process"/>
    <property type="evidence" value="ECO:0007669"/>
    <property type="project" value="UniProtKB-UniRule"/>
</dbReference>
<dbReference type="InterPro" id="IPR013785">
    <property type="entry name" value="Aldolase_TIM"/>
</dbReference>
<dbReference type="GO" id="GO:0051539">
    <property type="term" value="F:4 iron, 4 sulfur cluster binding"/>
    <property type="evidence" value="ECO:0007669"/>
    <property type="project" value="UniProtKB-UniRule"/>
</dbReference>
<comment type="cofactor">
    <cofactor evidence="8">
        <name>Mg(2+)</name>
        <dbReference type="ChEBI" id="CHEBI:18420"/>
    </cofactor>
</comment>
<gene>
    <name evidence="8" type="primary">queE</name>
    <name evidence="10" type="ordered locus">IL0913</name>
</gene>
<dbReference type="GO" id="GO:0000287">
    <property type="term" value="F:magnesium ion binding"/>
    <property type="evidence" value="ECO:0007669"/>
    <property type="project" value="UniProtKB-UniRule"/>
</dbReference>
<evidence type="ECO:0000256" key="6">
    <source>
        <dbReference type="ARBA" id="ARBA00023014"/>
    </source>
</evidence>
<protein>
    <recommendedName>
        <fullName evidence="8">7-carboxy-7-deazaguanine synthase</fullName>
        <shortName evidence="8">CDG synthase</shortName>
        <ecNumber evidence="8">4.3.99.3</ecNumber>
    </recommendedName>
    <alternativeName>
        <fullName evidence="8">Queuosine biosynthesis protein QueE</fullName>
    </alternativeName>
</protein>